<evidence type="ECO:0000313" key="2">
    <source>
        <dbReference type="EMBL" id="KAJ4002642.1"/>
    </source>
</evidence>
<comment type="caution">
    <text evidence="2">The sequence shown here is derived from an EMBL/GenBank/DDBJ whole genome shotgun (WGS) entry which is preliminary data.</text>
</comment>
<reference evidence="2" key="1">
    <citation type="submission" date="2022-10" db="EMBL/GenBank/DDBJ databases">
        <title>Fusarium specimens isolated from Avocado Roots.</title>
        <authorList>
            <person name="Stajich J."/>
            <person name="Roper C."/>
            <person name="Heimlech-Rivalta G."/>
        </authorList>
    </citation>
    <scope>NUCLEOTIDE SEQUENCE</scope>
    <source>
        <strain evidence="2">CF00143</strain>
    </source>
</reference>
<feature type="region of interest" description="Disordered" evidence="1">
    <location>
        <begin position="57"/>
        <end position="87"/>
    </location>
</feature>
<keyword evidence="3" id="KW-1185">Reference proteome</keyword>
<evidence type="ECO:0000313" key="3">
    <source>
        <dbReference type="Proteomes" id="UP001152130"/>
    </source>
</evidence>
<dbReference type="Proteomes" id="UP001152130">
    <property type="component" value="Unassembled WGS sequence"/>
</dbReference>
<evidence type="ECO:0000256" key="1">
    <source>
        <dbReference type="SAM" id="MobiDB-lite"/>
    </source>
</evidence>
<protein>
    <submittedName>
        <fullName evidence="2">Uncharacterized protein</fullName>
    </submittedName>
</protein>
<accession>A0A9W8U4G8</accession>
<dbReference type="EMBL" id="JAPDHF010000031">
    <property type="protein sequence ID" value="KAJ4002642.1"/>
    <property type="molecule type" value="Genomic_DNA"/>
</dbReference>
<dbReference type="AlphaFoldDB" id="A0A9W8U4G8"/>
<organism evidence="2 3">
    <name type="scientific">Fusarium irregulare</name>
    <dbReference type="NCBI Taxonomy" id="2494466"/>
    <lineage>
        <taxon>Eukaryota</taxon>
        <taxon>Fungi</taxon>
        <taxon>Dikarya</taxon>
        <taxon>Ascomycota</taxon>
        <taxon>Pezizomycotina</taxon>
        <taxon>Sordariomycetes</taxon>
        <taxon>Hypocreomycetidae</taxon>
        <taxon>Hypocreales</taxon>
        <taxon>Nectriaceae</taxon>
        <taxon>Fusarium</taxon>
        <taxon>Fusarium incarnatum-equiseti species complex</taxon>
    </lineage>
</organism>
<sequence>MAMANRCKDERFQADMTTFSSNAQARINDLKKNGKSKDSRMDKFQAQPTKIDVRTLSNEKRTQKIPKQLGPQPSHKTMGTDTDDGALRRNILRTSQSGICLWDIMAQSLELTQWDCHSDVIASLRSPCKKSRLSGVSKKS</sequence>
<name>A0A9W8U4G8_9HYPO</name>
<proteinExistence type="predicted"/>
<gene>
    <name evidence="2" type="ORF">NW766_012767</name>
</gene>